<proteinExistence type="predicted"/>
<feature type="transmembrane region" description="Helical" evidence="6">
    <location>
        <begin position="34"/>
        <end position="53"/>
    </location>
</feature>
<keyword evidence="4 6" id="KW-1133">Transmembrane helix</keyword>
<name>A0A4R7ZXX6_9FIRM</name>
<dbReference type="Pfam" id="PF03899">
    <property type="entry name" value="ATP-synt_I"/>
    <property type="match status" value="1"/>
</dbReference>
<reference evidence="7 8" key="1">
    <citation type="submission" date="2019-03" db="EMBL/GenBank/DDBJ databases">
        <title>Genomic Encyclopedia of Type Strains, Phase IV (KMG-IV): sequencing the most valuable type-strain genomes for metagenomic binning, comparative biology and taxonomic classification.</title>
        <authorList>
            <person name="Goeker M."/>
        </authorList>
    </citation>
    <scope>NUCLEOTIDE SEQUENCE [LARGE SCALE GENOMIC DNA]</scope>
    <source>
        <strain evidence="7 8">DSM 28867</strain>
    </source>
</reference>
<keyword evidence="2" id="KW-1003">Cell membrane</keyword>
<evidence type="ECO:0000313" key="8">
    <source>
        <dbReference type="Proteomes" id="UP000294743"/>
    </source>
</evidence>
<feature type="transmembrane region" description="Helical" evidence="6">
    <location>
        <begin position="9"/>
        <end position="28"/>
    </location>
</feature>
<feature type="transmembrane region" description="Helical" evidence="6">
    <location>
        <begin position="74"/>
        <end position="91"/>
    </location>
</feature>
<organism evidence="7 8">
    <name type="scientific">Breznakia blatticola</name>
    <dbReference type="NCBI Taxonomy" id="1754012"/>
    <lineage>
        <taxon>Bacteria</taxon>
        <taxon>Bacillati</taxon>
        <taxon>Bacillota</taxon>
        <taxon>Erysipelotrichia</taxon>
        <taxon>Erysipelotrichales</taxon>
        <taxon>Erysipelotrichaceae</taxon>
        <taxon>Breznakia</taxon>
    </lineage>
</organism>
<evidence type="ECO:0000256" key="4">
    <source>
        <dbReference type="ARBA" id="ARBA00022989"/>
    </source>
</evidence>
<keyword evidence="3 6" id="KW-0812">Transmembrane</keyword>
<evidence type="ECO:0000313" key="7">
    <source>
        <dbReference type="EMBL" id="TDW20550.1"/>
    </source>
</evidence>
<accession>A0A4R7ZXX6</accession>
<dbReference type="GO" id="GO:0005886">
    <property type="term" value="C:plasma membrane"/>
    <property type="evidence" value="ECO:0007669"/>
    <property type="project" value="UniProtKB-SubCell"/>
</dbReference>
<evidence type="ECO:0000256" key="2">
    <source>
        <dbReference type="ARBA" id="ARBA00022475"/>
    </source>
</evidence>
<dbReference type="InterPro" id="IPR005598">
    <property type="entry name" value="ATP_synth_I"/>
</dbReference>
<keyword evidence="8" id="KW-1185">Reference proteome</keyword>
<dbReference type="OrthoDB" id="9877095at2"/>
<evidence type="ECO:0000256" key="5">
    <source>
        <dbReference type="ARBA" id="ARBA00023136"/>
    </source>
</evidence>
<gene>
    <name evidence="7" type="ORF">EDD63_11216</name>
</gene>
<evidence type="ECO:0000256" key="1">
    <source>
        <dbReference type="ARBA" id="ARBA00004651"/>
    </source>
</evidence>
<comment type="caution">
    <text evidence="7">The sequence shown here is derived from an EMBL/GenBank/DDBJ whole genome shotgun (WGS) entry which is preliminary data.</text>
</comment>
<feature type="transmembrane region" description="Helical" evidence="6">
    <location>
        <begin position="97"/>
        <end position="115"/>
    </location>
</feature>
<dbReference type="RefSeq" id="WP_134169080.1">
    <property type="nucleotide sequence ID" value="NZ_SODD01000012.1"/>
</dbReference>
<dbReference type="EMBL" id="SODD01000012">
    <property type="protein sequence ID" value="TDW20550.1"/>
    <property type="molecule type" value="Genomic_DNA"/>
</dbReference>
<protein>
    <submittedName>
        <fullName evidence="7">ATP synthase I subunit</fullName>
    </submittedName>
</protein>
<sequence length="121" mass="13379">MRNKQFSQIELLAVGIALISAAIIYLITRNTQDIFSVLYGALIAIAGFHGIVISSKSLIDNPNKAKNLAIMQYAFRYIIYLVLLVVGYIFLHLELVGMLVGFVSLSFAIKIHAILTHGKEV</sequence>
<evidence type="ECO:0000256" key="3">
    <source>
        <dbReference type="ARBA" id="ARBA00022692"/>
    </source>
</evidence>
<evidence type="ECO:0000256" key="6">
    <source>
        <dbReference type="SAM" id="Phobius"/>
    </source>
</evidence>
<dbReference type="Proteomes" id="UP000294743">
    <property type="component" value="Unassembled WGS sequence"/>
</dbReference>
<dbReference type="AlphaFoldDB" id="A0A4R7ZXX6"/>
<comment type="subcellular location">
    <subcellularLocation>
        <location evidence="1">Cell membrane</location>
        <topology evidence="1">Multi-pass membrane protein</topology>
    </subcellularLocation>
</comment>
<keyword evidence="5 6" id="KW-0472">Membrane</keyword>